<keyword evidence="1" id="KW-1133">Transmembrane helix</keyword>
<proteinExistence type="predicted"/>
<dbReference type="Proteomes" id="UP000838763">
    <property type="component" value="Unassembled WGS sequence"/>
</dbReference>
<dbReference type="AlphaFoldDB" id="A0A9P1MA59"/>
<keyword evidence="3" id="KW-1185">Reference proteome</keyword>
<feature type="transmembrane region" description="Helical" evidence="1">
    <location>
        <begin position="96"/>
        <end position="116"/>
    </location>
</feature>
<evidence type="ECO:0000256" key="1">
    <source>
        <dbReference type="SAM" id="Phobius"/>
    </source>
</evidence>
<accession>A0A9P1MA59</accession>
<feature type="transmembrane region" description="Helical" evidence="1">
    <location>
        <begin position="56"/>
        <end position="76"/>
    </location>
</feature>
<protein>
    <submittedName>
        <fullName evidence="2">Uncharacterized protein</fullName>
    </submittedName>
</protein>
<evidence type="ECO:0000313" key="3">
    <source>
        <dbReference type="Proteomes" id="UP000838763"/>
    </source>
</evidence>
<dbReference type="EMBL" id="CALLCH030000008">
    <property type="protein sequence ID" value="CAI4213362.1"/>
    <property type="molecule type" value="Genomic_DNA"/>
</dbReference>
<reference evidence="2" key="1">
    <citation type="submission" date="2022-11" db="EMBL/GenBank/DDBJ databases">
        <authorList>
            <person name="Scott C."/>
            <person name="Bruce N."/>
        </authorList>
    </citation>
    <scope>NUCLEOTIDE SEQUENCE</scope>
</reference>
<gene>
    <name evidence="2" type="ORF">PPNO1_LOCUS3107</name>
</gene>
<dbReference type="OrthoDB" id="4840990at2759"/>
<keyword evidence="1" id="KW-0812">Transmembrane</keyword>
<feature type="transmembrane region" description="Helical" evidence="1">
    <location>
        <begin position="14"/>
        <end position="35"/>
    </location>
</feature>
<evidence type="ECO:0000313" key="2">
    <source>
        <dbReference type="EMBL" id="CAI4213362.1"/>
    </source>
</evidence>
<comment type="caution">
    <text evidence="2">The sequence shown here is derived from an EMBL/GenBank/DDBJ whole genome shotgun (WGS) entry which is preliminary data.</text>
</comment>
<sequence length="128" mass="14871">MTFQGEILGFEFTIFQRMLMLWLFVIGGIVLAIQASQWNEQQPIRWTRVTATSKRYWYMLYVSEIFLFITAAYPILLENMQGYAFGYEEKILNSLWIGLLGIETLMVLGVAVQSLLKRFQSAPKVKTT</sequence>
<keyword evidence="1" id="KW-0472">Membrane</keyword>
<name>A0A9P1MA59_9PEZI</name>
<organism evidence="2 3">
    <name type="scientific">Parascedosporium putredinis</name>
    <dbReference type="NCBI Taxonomy" id="1442378"/>
    <lineage>
        <taxon>Eukaryota</taxon>
        <taxon>Fungi</taxon>
        <taxon>Dikarya</taxon>
        <taxon>Ascomycota</taxon>
        <taxon>Pezizomycotina</taxon>
        <taxon>Sordariomycetes</taxon>
        <taxon>Hypocreomycetidae</taxon>
        <taxon>Microascales</taxon>
        <taxon>Microascaceae</taxon>
        <taxon>Parascedosporium</taxon>
    </lineage>
</organism>